<feature type="domain" description="Kazal-like" evidence="9">
    <location>
        <begin position="416"/>
        <end position="468"/>
    </location>
</feature>
<protein>
    <submittedName>
        <fullName evidence="10">SLCO4A</fullName>
    </submittedName>
</protein>
<dbReference type="PANTHER" id="PTHR11388:SF100">
    <property type="entry name" value="SOLUTE CARRIER ORGANIC ANION TRANSPORTER FAMILY MEMBER 4A1"/>
    <property type="match status" value="1"/>
</dbReference>
<keyword evidence="5" id="KW-1133">Transmembrane helix</keyword>
<dbReference type="PANTHER" id="PTHR11388">
    <property type="entry name" value="ORGANIC ANION TRANSPORTER"/>
    <property type="match status" value="1"/>
</dbReference>
<comment type="subcellular location">
    <subcellularLocation>
        <location evidence="1">Cell membrane</location>
        <topology evidence="1">Multi-pass membrane protein</topology>
    </subcellularLocation>
</comment>
<evidence type="ECO:0000256" key="3">
    <source>
        <dbReference type="ARBA" id="ARBA00022475"/>
    </source>
</evidence>
<evidence type="ECO:0000256" key="1">
    <source>
        <dbReference type="ARBA" id="ARBA00004651"/>
    </source>
</evidence>
<dbReference type="EMBL" id="HG994585">
    <property type="protein sequence ID" value="CAF2983278.1"/>
    <property type="molecule type" value="Genomic_DNA"/>
</dbReference>
<dbReference type="InterPro" id="IPR002350">
    <property type="entry name" value="Kazal_dom"/>
</dbReference>
<feature type="domain" description="Major facilitator superfamily (MFS) profile" evidence="8">
    <location>
        <begin position="43"/>
        <end position="607"/>
    </location>
</feature>
<dbReference type="InterPro" id="IPR020846">
    <property type="entry name" value="MFS_dom"/>
</dbReference>
<gene>
    <name evidence="10" type="ORF">LSAA_12392</name>
</gene>
<evidence type="ECO:0000313" key="11">
    <source>
        <dbReference type="Proteomes" id="UP000675881"/>
    </source>
</evidence>
<evidence type="ECO:0000256" key="6">
    <source>
        <dbReference type="ARBA" id="ARBA00023136"/>
    </source>
</evidence>
<keyword evidence="7" id="KW-1015">Disulfide bond</keyword>
<dbReference type="PROSITE" id="PS50850">
    <property type="entry name" value="MFS"/>
    <property type="match status" value="1"/>
</dbReference>
<accession>A0A7R8HBL1</accession>
<dbReference type="Proteomes" id="UP000675881">
    <property type="component" value="Chromosome 6"/>
</dbReference>
<evidence type="ECO:0000259" key="8">
    <source>
        <dbReference type="PROSITE" id="PS50850"/>
    </source>
</evidence>
<evidence type="ECO:0000256" key="2">
    <source>
        <dbReference type="ARBA" id="ARBA00009657"/>
    </source>
</evidence>
<proteinExistence type="inferred from homology"/>
<comment type="similarity">
    <text evidence="2">Belongs to the organo anion transporter (TC 2.A.60) family.</text>
</comment>
<dbReference type="InterPro" id="IPR004156">
    <property type="entry name" value="OATP"/>
</dbReference>
<dbReference type="GO" id="GO:0016323">
    <property type="term" value="C:basolateral plasma membrane"/>
    <property type="evidence" value="ECO:0007669"/>
    <property type="project" value="TreeGrafter"/>
</dbReference>
<organism evidence="10 11">
    <name type="scientific">Lepeophtheirus salmonis</name>
    <name type="common">Salmon louse</name>
    <name type="synonym">Caligus salmonis</name>
    <dbReference type="NCBI Taxonomy" id="72036"/>
    <lineage>
        <taxon>Eukaryota</taxon>
        <taxon>Metazoa</taxon>
        <taxon>Ecdysozoa</taxon>
        <taxon>Arthropoda</taxon>
        <taxon>Crustacea</taxon>
        <taxon>Multicrustacea</taxon>
        <taxon>Hexanauplia</taxon>
        <taxon>Copepoda</taxon>
        <taxon>Siphonostomatoida</taxon>
        <taxon>Caligidae</taxon>
        <taxon>Lepeophtheirus</taxon>
    </lineage>
</organism>
<keyword evidence="3" id="KW-1003">Cell membrane</keyword>
<dbReference type="OrthoDB" id="5062115at2759"/>
<keyword evidence="11" id="KW-1185">Reference proteome</keyword>
<evidence type="ECO:0000256" key="5">
    <source>
        <dbReference type="ARBA" id="ARBA00022989"/>
    </source>
</evidence>
<keyword evidence="4" id="KW-0812">Transmembrane</keyword>
<dbReference type="Pfam" id="PF03137">
    <property type="entry name" value="OATP"/>
    <property type="match status" value="1"/>
</dbReference>
<dbReference type="InterPro" id="IPR036058">
    <property type="entry name" value="Kazal_dom_sf"/>
</dbReference>
<evidence type="ECO:0000259" key="9">
    <source>
        <dbReference type="PROSITE" id="PS51465"/>
    </source>
</evidence>
<dbReference type="Gene3D" id="1.20.1250.20">
    <property type="entry name" value="MFS general substrate transporter like domains"/>
    <property type="match status" value="1"/>
</dbReference>
<dbReference type="SUPFAM" id="SSF100895">
    <property type="entry name" value="Kazal-type serine protease inhibitors"/>
    <property type="match status" value="1"/>
</dbReference>
<reference evidence="10" key="1">
    <citation type="submission" date="2021-02" db="EMBL/GenBank/DDBJ databases">
        <authorList>
            <person name="Bekaert M."/>
        </authorList>
    </citation>
    <scope>NUCLEOTIDE SEQUENCE</scope>
    <source>
        <strain evidence="10">IoA-00</strain>
    </source>
</reference>
<dbReference type="AlphaFoldDB" id="A0A7R8HBL1"/>
<dbReference type="InterPro" id="IPR036259">
    <property type="entry name" value="MFS_trans_sf"/>
</dbReference>
<name>A0A7R8HBL1_LEPSM</name>
<evidence type="ECO:0000256" key="7">
    <source>
        <dbReference type="ARBA" id="ARBA00023157"/>
    </source>
</evidence>
<sequence>MDKSEDTKNSSTPKNEMISSYYSSKDDETNIGKGNIFISAKGLLMVLCFASLIQGIVVNGFVNVVISTLEKRFHLSSRETGIIASSYDFGSTLCVIPLSYLGGRFGSSKPRYIALGLAIMGMGSLIFSLPHFITGYYIEGTVDNSSNSTLASFNYHQICQFRHSENFSKPKCGSHESLGNYKYFFIFGQILQGIGASPLITLGNTLIDESVGPKLAPLYIGIFSTFFVIGPAVGFVAGGQLLNIYTDFYQLSYEEIAQIPSTLWVGSWWLGFTIMAVVSWICAALVSRYPSILPGSPPHDSKSFDEFSTIKKLPKALKTLFINPTYMLLCIGGGIDGFWLSGLTTFLPKYVESQYFISSAYAATIVGIVAVPSGGLGTFMGGWFTKKLKLNRSGVIKTLLDMSSHRHTLRGSIVLSGLNAPCNYNCSCSKSNYDPICGADGNLYYNPCYAGCGLQSNDTFFNNCQCIPHQSTATKHIDSCKVDSTCSYLVPFILLMGVNIFITFMSSMSTIFATLRSVEPVHKSLALGLSTIILRLIGSIPGPMIFGYMIDRECTLWKSSNCEGESGNCLIYENSTMSASLMTLYFVFKCLNLLSYGLALFFSKRSQINEDGKLKE</sequence>
<dbReference type="GO" id="GO:0015347">
    <property type="term" value="F:sodium-independent organic anion transmembrane transporter activity"/>
    <property type="evidence" value="ECO:0007669"/>
    <property type="project" value="TreeGrafter"/>
</dbReference>
<keyword evidence="6" id="KW-0472">Membrane</keyword>
<evidence type="ECO:0000256" key="4">
    <source>
        <dbReference type="ARBA" id="ARBA00022692"/>
    </source>
</evidence>
<dbReference type="Pfam" id="PF07648">
    <property type="entry name" value="Kazal_2"/>
    <property type="match status" value="1"/>
</dbReference>
<evidence type="ECO:0000313" key="10">
    <source>
        <dbReference type="EMBL" id="CAF2983278.1"/>
    </source>
</evidence>
<dbReference type="SUPFAM" id="SSF103473">
    <property type="entry name" value="MFS general substrate transporter"/>
    <property type="match status" value="1"/>
</dbReference>
<dbReference type="GO" id="GO:0043252">
    <property type="term" value="P:sodium-independent organic anion transport"/>
    <property type="evidence" value="ECO:0007669"/>
    <property type="project" value="TreeGrafter"/>
</dbReference>
<dbReference type="PROSITE" id="PS51465">
    <property type="entry name" value="KAZAL_2"/>
    <property type="match status" value="1"/>
</dbReference>